<evidence type="ECO:0000313" key="4">
    <source>
        <dbReference type="Proteomes" id="UP001352852"/>
    </source>
</evidence>
<evidence type="ECO:0000313" key="3">
    <source>
        <dbReference type="EMBL" id="MED6282071.1"/>
    </source>
</evidence>
<name>A0ABU7E4Z7_9TELE</name>
<evidence type="ECO:0000259" key="2">
    <source>
        <dbReference type="PROSITE" id="PS51845"/>
    </source>
</evidence>
<protein>
    <recommendedName>
        <fullName evidence="2">PDEase domain-containing protein</fullName>
    </recommendedName>
</protein>
<dbReference type="PROSITE" id="PS51845">
    <property type="entry name" value="PDEASE_I_2"/>
    <property type="match status" value="1"/>
</dbReference>
<accession>A0ABU7E4Z7</accession>
<feature type="non-terminal residue" evidence="3">
    <location>
        <position position="1"/>
    </location>
</feature>
<dbReference type="Proteomes" id="UP001352852">
    <property type="component" value="Unassembled WGS sequence"/>
</dbReference>
<organism evidence="3 4">
    <name type="scientific">Characodon lateralis</name>
    <dbReference type="NCBI Taxonomy" id="208331"/>
    <lineage>
        <taxon>Eukaryota</taxon>
        <taxon>Metazoa</taxon>
        <taxon>Chordata</taxon>
        <taxon>Craniata</taxon>
        <taxon>Vertebrata</taxon>
        <taxon>Euteleostomi</taxon>
        <taxon>Actinopterygii</taxon>
        <taxon>Neopterygii</taxon>
        <taxon>Teleostei</taxon>
        <taxon>Neoteleostei</taxon>
        <taxon>Acanthomorphata</taxon>
        <taxon>Ovalentaria</taxon>
        <taxon>Atherinomorphae</taxon>
        <taxon>Cyprinodontiformes</taxon>
        <taxon>Goodeidae</taxon>
        <taxon>Characodon</taxon>
    </lineage>
</organism>
<keyword evidence="1" id="KW-0175">Coiled coil</keyword>
<sequence>EFSRFHVEITPMLDRLLNNRKEWNALKEVHEAKLAAIEAAKKATEEAAQTAAAAKQAASASQSKTCVLS</sequence>
<evidence type="ECO:0000256" key="1">
    <source>
        <dbReference type="SAM" id="Coils"/>
    </source>
</evidence>
<feature type="domain" description="PDEase" evidence="2">
    <location>
        <begin position="1"/>
        <end position="30"/>
    </location>
</feature>
<gene>
    <name evidence="3" type="ORF">CHARACLAT_028191</name>
</gene>
<comment type="caution">
    <text evidence="3">The sequence shown here is derived from an EMBL/GenBank/DDBJ whole genome shotgun (WGS) entry which is preliminary data.</text>
</comment>
<keyword evidence="4" id="KW-1185">Reference proteome</keyword>
<reference evidence="3 4" key="1">
    <citation type="submission" date="2021-06" db="EMBL/GenBank/DDBJ databases">
        <authorList>
            <person name="Palmer J.M."/>
        </authorList>
    </citation>
    <scope>NUCLEOTIDE SEQUENCE [LARGE SCALE GENOMIC DNA]</scope>
    <source>
        <strain evidence="3 4">CL_MEX2019</strain>
        <tissue evidence="3">Muscle</tissue>
    </source>
</reference>
<feature type="coiled-coil region" evidence="1">
    <location>
        <begin position="13"/>
        <end position="57"/>
    </location>
</feature>
<dbReference type="InterPro" id="IPR002073">
    <property type="entry name" value="PDEase_catalytic_dom"/>
</dbReference>
<proteinExistence type="predicted"/>
<dbReference type="EMBL" id="JAHUTJ010044700">
    <property type="protein sequence ID" value="MED6282071.1"/>
    <property type="molecule type" value="Genomic_DNA"/>
</dbReference>